<keyword evidence="4 5" id="KW-0479">Metal-binding</keyword>
<evidence type="ECO:0000313" key="8">
    <source>
        <dbReference type="Proteomes" id="UP000051155"/>
    </source>
</evidence>
<evidence type="ECO:0000256" key="4">
    <source>
        <dbReference type="ARBA" id="ARBA00022723"/>
    </source>
</evidence>
<keyword evidence="8" id="KW-1185">Reference proteome</keyword>
<dbReference type="EMBL" id="AZEG01000004">
    <property type="protein sequence ID" value="KRL38437.1"/>
    <property type="molecule type" value="Genomic_DNA"/>
</dbReference>
<dbReference type="Proteomes" id="UP000051155">
    <property type="component" value="Unassembled WGS sequence"/>
</dbReference>
<dbReference type="Pfam" id="PF01784">
    <property type="entry name" value="DUF34_NIF3"/>
    <property type="match status" value="1"/>
</dbReference>
<accession>A0A0R1Q7U9</accession>
<dbReference type="InterPro" id="IPR017221">
    <property type="entry name" value="DUF34/NIF3_bac"/>
</dbReference>
<comment type="caution">
    <text evidence="7">The sequence shown here is derived from an EMBL/GenBank/DDBJ whole genome shotgun (WGS) entry which is preliminary data.</text>
</comment>
<feature type="binding site" evidence="6">
    <location>
        <position position="65"/>
    </location>
    <ligand>
        <name>a divalent metal cation</name>
        <dbReference type="ChEBI" id="CHEBI:60240"/>
        <label>1</label>
    </ligand>
</feature>
<proteinExistence type="inferred from homology"/>
<organism evidence="7 8">
    <name type="scientific">Liquorilactobacillus uvarum DSM 19971</name>
    <dbReference type="NCBI Taxonomy" id="1423812"/>
    <lineage>
        <taxon>Bacteria</taxon>
        <taxon>Bacillati</taxon>
        <taxon>Bacillota</taxon>
        <taxon>Bacilli</taxon>
        <taxon>Lactobacillales</taxon>
        <taxon>Lactobacillaceae</taxon>
        <taxon>Liquorilactobacillus</taxon>
    </lineage>
</organism>
<evidence type="ECO:0000256" key="1">
    <source>
        <dbReference type="ARBA" id="ARBA00006964"/>
    </source>
</evidence>
<dbReference type="InterPro" id="IPR036069">
    <property type="entry name" value="DUF34/NIF3_sf"/>
</dbReference>
<dbReference type="InterPro" id="IPR002678">
    <property type="entry name" value="DUF34/NIF3"/>
</dbReference>
<feature type="binding site" evidence="6">
    <location>
        <position position="104"/>
    </location>
    <ligand>
        <name>a divalent metal cation</name>
        <dbReference type="ChEBI" id="CHEBI:60240"/>
        <label>1</label>
    </ligand>
</feature>
<dbReference type="FunFam" id="3.30.70.120:FF:000006">
    <property type="entry name" value="GTP cyclohydrolase 1 type 2 homolog"/>
    <property type="match status" value="1"/>
</dbReference>
<dbReference type="AlphaFoldDB" id="A0A0R1Q7U9"/>
<feature type="binding site" evidence="6">
    <location>
        <position position="331"/>
    </location>
    <ligand>
        <name>a divalent metal cation</name>
        <dbReference type="ChEBI" id="CHEBI:60240"/>
        <label>1</label>
    </ligand>
</feature>
<dbReference type="PIRSF" id="PIRSF037489">
    <property type="entry name" value="UCP037489_NIF3_YqfO"/>
    <property type="match status" value="1"/>
</dbReference>
<dbReference type="Gene3D" id="3.30.70.120">
    <property type="match status" value="1"/>
</dbReference>
<dbReference type="PATRIC" id="fig|1423812.3.peg.1745"/>
<evidence type="ECO:0000256" key="2">
    <source>
        <dbReference type="ARBA" id="ARBA00011643"/>
    </source>
</evidence>
<dbReference type="GO" id="GO:0046872">
    <property type="term" value="F:metal ion binding"/>
    <property type="evidence" value="ECO:0007669"/>
    <property type="project" value="UniProtKB-UniRule"/>
</dbReference>
<name>A0A0R1Q7U9_9LACO</name>
<dbReference type="STRING" id="1423812.FD20_GL001637"/>
<dbReference type="FunFam" id="3.40.1390.30:FF:000001">
    <property type="entry name" value="GTP cyclohydrolase 1 type 2"/>
    <property type="match status" value="1"/>
</dbReference>
<protein>
    <recommendedName>
        <fullName evidence="3 5">GTP cyclohydrolase 1 type 2 homolog</fullName>
    </recommendedName>
</protein>
<dbReference type="PANTHER" id="PTHR13799:SF14">
    <property type="entry name" value="GTP CYCLOHYDROLASE 1 TYPE 2 HOMOLOG"/>
    <property type="match status" value="1"/>
</dbReference>
<dbReference type="OrthoDB" id="9792792at2"/>
<feature type="binding site" evidence="6">
    <location>
        <position position="66"/>
    </location>
    <ligand>
        <name>a divalent metal cation</name>
        <dbReference type="ChEBI" id="CHEBI:60240"/>
        <label>1</label>
    </ligand>
</feature>
<evidence type="ECO:0000313" key="7">
    <source>
        <dbReference type="EMBL" id="KRL38437.1"/>
    </source>
</evidence>
<dbReference type="GO" id="GO:0005737">
    <property type="term" value="C:cytoplasm"/>
    <property type="evidence" value="ECO:0007669"/>
    <property type="project" value="TreeGrafter"/>
</dbReference>
<reference evidence="7 8" key="1">
    <citation type="journal article" date="2015" name="Genome Announc.">
        <title>Expanding the biotechnology potential of lactobacilli through comparative genomics of 213 strains and associated genera.</title>
        <authorList>
            <person name="Sun Z."/>
            <person name="Harris H.M."/>
            <person name="McCann A."/>
            <person name="Guo C."/>
            <person name="Argimon S."/>
            <person name="Zhang W."/>
            <person name="Yang X."/>
            <person name="Jeffery I.B."/>
            <person name="Cooney J.C."/>
            <person name="Kagawa T.F."/>
            <person name="Liu W."/>
            <person name="Song Y."/>
            <person name="Salvetti E."/>
            <person name="Wrobel A."/>
            <person name="Rasinkangas P."/>
            <person name="Parkhill J."/>
            <person name="Rea M.C."/>
            <person name="O'Sullivan O."/>
            <person name="Ritari J."/>
            <person name="Douillard F.P."/>
            <person name="Paul Ross R."/>
            <person name="Yang R."/>
            <person name="Briner A.E."/>
            <person name="Felis G.E."/>
            <person name="de Vos W.M."/>
            <person name="Barrangou R."/>
            <person name="Klaenhammer T.R."/>
            <person name="Caufield P.W."/>
            <person name="Cui Y."/>
            <person name="Zhang H."/>
            <person name="O'Toole P.W."/>
        </authorList>
    </citation>
    <scope>NUCLEOTIDE SEQUENCE [LARGE SCALE GENOMIC DNA]</scope>
    <source>
        <strain evidence="7 8">DSM 19971</strain>
    </source>
</reference>
<evidence type="ECO:0000256" key="6">
    <source>
        <dbReference type="PIRSR" id="PIRSR602678-1"/>
    </source>
</evidence>
<gene>
    <name evidence="7" type="ORF">FD20_GL001637</name>
</gene>
<comment type="subunit">
    <text evidence="2">Homohexamer.</text>
</comment>
<feature type="binding site" evidence="6">
    <location>
        <position position="334"/>
    </location>
    <ligand>
        <name>a divalent metal cation</name>
        <dbReference type="ChEBI" id="CHEBI:60240"/>
        <label>1</label>
    </ligand>
</feature>
<evidence type="ECO:0000256" key="3">
    <source>
        <dbReference type="ARBA" id="ARBA00022112"/>
    </source>
</evidence>
<dbReference type="RefSeq" id="WP_057736103.1">
    <property type="nucleotide sequence ID" value="NZ_AZEG01000004.1"/>
</dbReference>
<dbReference type="NCBIfam" id="TIGR00486">
    <property type="entry name" value="YbgI_SA1388"/>
    <property type="match status" value="1"/>
</dbReference>
<dbReference type="InterPro" id="IPR015867">
    <property type="entry name" value="N-reg_PII/ATP_PRibTrfase_C"/>
</dbReference>
<sequence length="371" mass="41685">MVKVKDIVSRFAEFAPPFMAEKGDPIGLQLGSLEAEVHKLMVTLDVRPEVVQEAIKNKVDFIFAHHPAMFKPIKQFDLADPQNRMYAELLKHNITVFAAHTNLDNANGGMNDWLAEKMNLKKTSILLPAKHEQMFKLAVFVPQKDAPKMRAALGAVDAGKVGNYNNCSYSLEGVGRFQPNNQAHPTIGKKGSLTEVEEEKIEVVLPARKKSAVLKAMFTAHPYEEPVFDLFKIEEFGQKYGMGRIGFLEEPQTVRQYAEFCKKIFKLQSLRVVSKEPNKKIERVAVLGGSGGKFYPEAQQQGAQLYVTGDISYHTGHDILASGLSALDPGHHIESICKEKLLELFTKWNVENDWKLRLIASKLNTDPFMFI</sequence>
<evidence type="ECO:0000256" key="5">
    <source>
        <dbReference type="PIRNR" id="PIRNR037489"/>
    </source>
</evidence>
<comment type="similarity">
    <text evidence="1 5">Belongs to the GTP cyclohydrolase I type 2/NIF3 family.</text>
</comment>
<dbReference type="PANTHER" id="PTHR13799">
    <property type="entry name" value="NGG1 INTERACTING FACTOR 3"/>
    <property type="match status" value="1"/>
</dbReference>
<dbReference type="SUPFAM" id="SSF102705">
    <property type="entry name" value="NIF3 (NGG1p interacting factor 3)-like"/>
    <property type="match status" value="1"/>
</dbReference>
<dbReference type="Gene3D" id="3.40.1390.30">
    <property type="entry name" value="NIF3 (NGG1p interacting factor 3)-like"/>
    <property type="match status" value="1"/>
</dbReference>